<dbReference type="HOGENOM" id="CLU_310343_0_0_12"/>
<name>F5YHQ3_TREPZ</name>
<feature type="compositionally biased region" description="Basic and acidic residues" evidence="1">
    <location>
        <begin position="605"/>
        <end position="619"/>
    </location>
</feature>
<evidence type="ECO:0000256" key="1">
    <source>
        <dbReference type="SAM" id="MobiDB-lite"/>
    </source>
</evidence>
<dbReference type="KEGG" id="tpi:TREPR_1022"/>
<accession>F5YHQ3</accession>
<reference evidence="3" key="1">
    <citation type="submission" date="2009-12" db="EMBL/GenBank/DDBJ databases">
        <title>Complete sequence of Treponema primitia strain ZAS-2.</title>
        <authorList>
            <person name="Tetu S.G."/>
            <person name="Matson E."/>
            <person name="Ren Q."/>
            <person name="Seshadri R."/>
            <person name="Elbourne L."/>
            <person name="Hassan K.A."/>
            <person name="Durkin A."/>
            <person name="Radune D."/>
            <person name="Mohamoud Y."/>
            <person name="Shay R."/>
            <person name="Jin S."/>
            <person name="Zhang X."/>
            <person name="Lucey K."/>
            <person name="Ballor N.R."/>
            <person name="Ottesen E."/>
            <person name="Rosenthal R."/>
            <person name="Allen A."/>
            <person name="Leadbetter J.R."/>
            <person name="Paulsen I.T."/>
        </authorList>
    </citation>
    <scope>NUCLEOTIDE SEQUENCE [LARGE SCALE GENOMIC DNA]</scope>
    <source>
        <strain evidence="3">ATCC BAA-887 / DSM 12427 / ZAS-2</strain>
    </source>
</reference>
<feature type="compositionally biased region" description="Polar residues" evidence="1">
    <location>
        <begin position="470"/>
        <end position="486"/>
    </location>
</feature>
<feature type="region of interest" description="Disordered" evidence="1">
    <location>
        <begin position="577"/>
        <end position="619"/>
    </location>
</feature>
<proteinExistence type="predicted"/>
<dbReference type="AlphaFoldDB" id="F5YHQ3"/>
<dbReference type="Proteomes" id="UP000009223">
    <property type="component" value="Chromosome"/>
</dbReference>
<protein>
    <submittedName>
        <fullName evidence="2">Uncharacterized protein</fullName>
    </submittedName>
</protein>
<reference evidence="2 3" key="2">
    <citation type="journal article" date="2011" name="ISME J.">
        <title>RNA-seq reveals cooperative metabolic interactions between two termite-gut spirochete species in co-culture.</title>
        <authorList>
            <person name="Rosenthal A.Z."/>
            <person name="Matson E.G."/>
            <person name="Eldar A."/>
            <person name="Leadbetter J.R."/>
        </authorList>
    </citation>
    <scope>NUCLEOTIDE SEQUENCE [LARGE SCALE GENOMIC DNA]</scope>
    <source>
        <strain evidence="3">ATCC BAA-887 / DSM 12427 / ZAS-2</strain>
    </source>
</reference>
<keyword evidence="3" id="KW-1185">Reference proteome</keyword>
<evidence type="ECO:0000313" key="3">
    <source>
        <dbReference type="Proteomes" id="UP000009223"/>
    </source>
</evidence>
<feature type="compositionally biased region" description="Low complexity" evidence="1">
    <location>
        <begin position="187"/>
        <end position="211"/>
    </location>
</feature>
<organism evidence="2 3">
    <name type="scientific">Treponema primitia (strain ATCC BAA-887 / DSM 12427 / ZAS-2)</name>
    <dbReference type="NCBI Taxonomy" id="545694"/>
    <lineage>
        <taxon>Bacteria</taxon>
        <taxon>Pseudomonadati</taxon>
        <taxon>Spirochaetota</taxon>
        <taxon>Spirochaetia</taxon>
        <taxon>Spirochaetales</taxon>
        <taxon>Treponemataceae</taxon>
        <taxon>Treponema</taxon>
    </lineage>
</organism>
<dbReference type="STRING" id="545694.TREPR_1022"/>
<feature type="region of interest" description="Disordered" evidence="1">
    <location>
        <begin position="166"/>
        <end position="211"/>
    </location>
</feature>
<evidence type="ECO:0000313" key="2">
    <source>
        <dbReference type="EMBL" id="AEF84089.1"/>
    </source>
</evidence>
<sequence length="948" mass="103190">MKGKKFLSCVMDRGPKASVILAIFGIVFAAGALISCETGLGPAVDFPNELITMTETVIVTKPGEIIYVTPDPEDNGKLTIENDTEGQTIHFIRIKYPDGTYKVIPADVGTGDNKELSLPAGNYEVSISEDGIYYSSVEPVSVEPGSVEPDGKILDTGTKFQPPLWWKTGGHNDPNFPDEPGYDPEYPEWNPNNPNNPESGDLTTPGTDTDGTTPNALPGWGHLKITNNSNYPVDIIKVTYLAWPDGSTKDLPAISSENPTNELTFTLDPALKPPATAGGVGDSITLALHAGKYKVELGYKGGNKTPAWLGQSEKIVKEGETATIELQSDGGNSGGGTTPPTDTKGSYYIVVKNQYKDTIVNAINVYQMPESAPGGTTTLAPNPTGIVVITPPLYFGDIYYYKVPTTGKYKVRMGFYDPSLPPGPGNPFWYNAPSDDDDPDHPADWTEPTDEITVGTDPNFGETNKDKSTDYSGANNNPGKTGDTQSGASYYIAVRNDYTNTNINVINVYQVPGSAQTAMEPNPSGLVFINPPLAPGQTYYYQVPSRGTYKVRMGYYDPTKPIGPGNPLWFNASNDDEDPGNPTNWDTEPKNTVVIGTTPPFGETTIKDEPKNNTDDPNNKGKITGPVIAPHQWAYLKVVNTGKNKIYAVLATNRSSDDTLHPADAAHENKPWFDYGGDATRLGGLSDMTKSAVRNKLHNSTPYLATNEETDEMEVPPGEMYVHIYRSNNSSSTVYHESIKINTYIDVLTIVRLKDTTWESYPEYTTPTALRDITASVGSVTIINRESTKGHIPIQEILISNYAEAEKVVALTDVNSGLYTAYIDWKAGYVPNTDQIELAAGTAIPSNKKTSSSRSGKIPNVLSMNQYVPPQSSTNAGTLENWHDGTTFGVPQNSSITFNLKPGLYRVAVRTTRDDHWYGGKTLYFWKAVHIREGVSTVFTFDGYHLEP</sequence>
<gene>
    <name evidence="2" type="ordered locus">TREPR_1022</name>
</gene>
<feature type="region of interest" description="Disordered" evidence="1">
    <location>
        <begin position="426"/>
        <end position="486"/>
    </location>
</feature>
<dbReference type="EMBL" id="CP001843">
    <property type="protein sequence ID" value="AEF84089.1"/>
    <property type="molecule type" value="Genomic_DNA"/>
</dbReference>